<dbReference type="GO" id="GO:0000122">
    <property type="term" value="P:negative regulation of transcription by RNA polymerase II"/>
    <property type="evidence" value="ECO:0007669"/>
    <property type="project" value="TreeGrafter"/>
</dbReference>
<dbReference type="PANTHER" id="PTHR10005:SF3">
    <property type="entry name" value="SKI-LIKE PROTEIN"/>
    <property type="match status" value="1"/>
</dbReference>
<feature type="non-terminal residue" evidence="3">
    <location>
        <position position="1"/>
    </location>
</feature>
<dbReference type="Pfam" id="PF02437">
    <property type="entry name" value="Ski_Sno_DHD"/>
    <property type="match status" value="1"/>
</dbReference>
<dbReference type="GO" id="GO:0030514">
    <property type="term" value="P:negative regulation of BMP signaling pathway"/>
    <property type="evidence" value="ECO:0007669"/>
    <property type="project" value="TreeGrafter"/>
</dbReference>
<dbReference type="EMBL" id="JARO02002893">
    <property type="protein sequence ID" value="KPP71654.1"/>
    <property type="molecule type" value="Genomic_DNA"/>
</dbReference>
<dbReference type="InterPro" id="IPR037000">
    <property type="entry name" value="Ski_DNA-bd_sf"/>
</dbReference>
<protein>
    <recommendedName>
        <fullName evidence="2">SKI/SNO/DAC domain-containing protein</fullName>
    </recommendedName>
</protein>
<comment type="caution">
    <text evidence="3">The sequence shown here is derived from an EMBL/GenBank/DDBJ whole genome shotgun (WGS) entry which is preliminary data.</text>
</comment>
<dbReference type="InterPro" id="IPR023216">
    <property type="entry name" value="Tscrpt_reg_SKI_SnoN"/>
</dbReference>
<organism evidence="3 4">
    <name type="scientific">Scleropages formosus</name>
    <name type="common">Asian bonytongue</name>
    <name type="synonym">Osteoglossum formosum</name>
    <dbReference type="NCBI Taxonomy" id="113540"/>
    <lineage>
        <taxon>Eukaryota</taxon>
        <taxon>Metazoa</taxon>
        <taxon>Chordata</taxon>
        <taxon>Craniata</taxon>
        <taxon>Vertebrata</taxon>
        <taxon>Euteleostomi</taxon>
        <taxon>Actinopterygii</taxon>
        <taxon>Neopterygii</taxon>
        <taxon>Teleostei</taxon>
        <taxon>Osteoglossocephala</taxon>
        <taxon>Osteoglossomorpha</taxon>
        <taxon>Osteoglossiformes</taxon>
        <taxon>Osteoglossidae</taxon>
        <taxon>Scleropages</taxon>
    </lineage>
</organism>
<feature type="compositionally biased region" description="Low complexity" evidence="1">
    <location>
        <begin position="9"/>
        <end position="23"/>
    </location>
</feature>
<evidence type="ECO:0000313" key="4">
    <source>
        <dbReference type="Proteomes" id="UP000034805"/>
    </source>
</evidence>
<feature type="compositionally biased region" description="Basic and acidic residues" evidence="1">
    <location>
        <begin position="114"/>
        <end position="125"/>
    </location>
</feature>
<feature type="region of interest" description="Disordered" evidence="1">
    <location>
        <begin position="1"/>
        <end position="136"/>
    </location>
</feature>
<evidence type="ECO:0000256" key="1">
    <source>
        <dbReference type="SAM" id="MobiDB-lite"/>
    </source>
</evidence>
<accession>A0A0P7VE95</accession>
<dbReference type="AlphaFoldDB" id="A0A0P7VE95"/>
<sequence length="292" mass="31852">QTDHAERASLPSSCVCVEPSCSVAGKTRPLTREEARSSGKAQRSPSAQAGLRAERREPAVSRGSARRVTRTRGPEAPLKKRLMAEMDLKRQASRGNPGAPRIKKERAEEDDEAEERREAGCERSGRRGRPSHLSPGLRHTLAQFTLSSQSSLGGPAAFSARGRQNETVLPPPPPPSTPVLAPCDSSTELTHALLEGEAISCFAVGGEKRLCLPQVLNSVLRHFSLQQINAVCDELYVYCSRCRADQLHVLKLARKYLGTQDEAPYKKLLEEMKEKFSAAHKKPLDSDAAVGV</sequence>
<evidence type="ECO:0000313" key="3">
    <source>
        <dbReference type="EMBL" id="KPP71654.1"/>
    </source>
</evidence>
<dbReference type="GO" id="GO:0046332">
    <property type="term" value="F:SMAD binding"/>
    <property type="evidence" value="ECO:0007669"/>
    <property type="project" value="TreeGrafter"/>
</dbReference>
<dbReference type="GO" id="GO:0005737">
    <property type="term" value="C:cytoplasm"/>
    <property type="evidence" value="ECO:0007669"/>
    <property type="project" value="TreeGrafter"/>
</dbReference>
<dbReference type="GO" id="GO:0005634">
    <property type="term" value="C:nucleus"/>
    <property type="evidence" value="ECO:0007669"/>
    <property type="project" value="TreeGrafter"/>
</dbReference>
<dbReference type="GO" id="GO:0000981">
    <property type="term" value="F:DNA-binding transcription factor activity, RNA polymerase II-specific"/>
    <property type="evidence" value="ECO:0007669"/>
    <property type="project" value="TreeGrafter"/>
</dbReference>
<name>A0A0P7VE95_SCLFO</name>
<gene>
    <name evidence="3" type="ORF">Z043_109402</name>
</gene>
<dbReference type="PANTHER" id="PTHR10005">
    <property type="entry name" value="SKI ONCOGENE-RELATED"/>
    <property type="match status" value="1"/>
</dbReference>
<dbReference type="Gene3D" id="3.10.260.20">
    <property type="entry name" value="Ski"/>
    <property type="match status" value="1"/>
</dbReference>
<feature type="domain" description="SKI/SNO/DAC" evidence="2">
    <location>
        <begin position="171"/>
        <end position="253"/>
    </location>
</feature>
<dbReference type="GO" id="GO:0005667">
    <property type="term" value="C:transcription regulator complex"/>
    <property type="evidence" value="ECO:0007669"/>
    <property type="project" value="TreeGrafter"/>
</dbReference>
<proteinExistence type="predicted"/>
<evidence type="ECO:0000259" key="2">
    <source>
        <dbReference type="Pfam" id="PF02437"/>
    </source>
</evidence>
<feature type="region of interest" description="Disordered" evidence="1">
    <location>
        <begin position="152"/>
        <end position="178"/>
    </location>
</feature>
<dbReference type="Proteomes" id="UP000034805">
    <property type="component" value="Unassembled WGS sequence"/>
</dbReference>
<dbReference type="InterPro" id="IPR003380">
    <property type="entry name" value="SKI/SNO/DAC"/>
</dbReference>
<dbReference type="SUPFAM" id="SSF46955">
    <property type="entry name" value="Putative DNA-binding domain"/>
    <property type="match status" value="1"/>
</dbReference>
<dbReference type="GO" id="GO:0030512">
    <property type="term" value="P:negative regulation of transforming growth factor beta receptor signaling pathway"/>
    <property type="evidence" value="ECO:0007669"/>
    <property type="project" value="TreeGrafter"/>
</dbReference>
<dbReference type="InterPro" id="IPR009061">
    <property type="entry name" value="DNA-bd_dom_put_sf"/>
</dbReference>
<reference evidence="3 4" key="1">
    <citation type="submission" date="2015-08" db="EMBL/GenBank/DDBJ databases">
        <title>The genome of the Asian arowana (Scleropages formosus).</title>
        <authorList>
            <person name="Tan M.H."/>
            <person name="Gan H.M."/>
            <person name="Croft L.J."/>
            <person name="Austin C.M."/>
        </authorList>
    </citation>
    <scope>NUCLEOTIDE SEQUENCE [LARGE SCALE GENOMIC DNA]</scope>
    <source>
        <strain evidence="3">Aro1</strain>
    </source>
</reference>
<dbReference type="GO" id="GO:0000978">
    <property type="term" value="F:RNA polymerase II cis-regulatory region sequence-specific DNA binding"/>
    <property type="evidence" value="ECO:0007669"/>
    <property type="project" value="TreeGrafter"/>
</dbReference>